<comment type="caution">
    <text evidence="2">The sequence shown here is derived from an EMBL/GenBank/DDBJ whole genome shotgun (WGS) entry which is preliminary data.</text>
</comment>
<dbReference type="EMBL" id="JAWDGP010002226">
    <property type="protein sequence ID" value="KAK3784585.1"/>
    <property type="molecule type" value="Genomic_DNA"/>
</dbReference>
<reference evidence="2" key="1">
    <citation type="journal article" date="2023" name="G3 (Bethesda)">
        <title>A reference genome for the long-term kleptoplast-retaining sea slug Elysia crispata morphotype clarki.</title>
        <authorList>
            <person name="Eastman K.E."/>
            <person name="Pendleton A.L."/>
            <person name="Shaikh M.A."/>
            <person name="Suttiyut T."/>
            <person name="Ogas R."/>
            <person name="Tomko P."/>
            <person name="Gavelis G."/>
            <person name="Widhalm J.R."/>
            <person name="Wisecaver J.H."/>
        </authorList>
    </citation>
    <scope>NUCLEOTIDE SEQUENCE</scope>
    <source>
        <strain evidence="2">ECLA1</strain>
    </source>
</reference>
<dbReference type="Proteomes" id="UP001283361">
    <property type="component" value="Unassembled WGS sequence"/>
</dbReference>
<keyword evidence="3" id="KW-1185">Reference proteome</keyword>
<evidence type="ECO:0000313" key="3">
    <source>
        <dbReference type="Proteomes" id="UP001283361"/>
    </source>
</evidence>
<sequence length="125" mass="13179">MSKGVAHRIKPQNTTHIEVNKARLRNAGVTLVPPDSQHSQPGVALAVKHGRLASADGIGRALIVPGSGTSSGIVITQAHGESKPSVEDTKLNKGSKHDSELARKAGRHDISDETGEMVVLRNNLL</sequence>
<feature type="compositionally biased region" description="Basic and acidic residues" evidence="1">
    <location>
        <begin position="80"/>
        <end position="111"/>
    </location>
</feature>
<name>A0AAE1ABQ5_9GAST</name>
<evidence type="ECO:0000256" key="1">
    <source>
        <dbReference type="SAM" id="MobiDB-lite"/>
    </source>
</evidence>
<organism evidence="2 3">
    <name type="scientific">Elysia crispata</name>
    <name type="common">lettuce slug</name>
    <dbReference type="NCBI Taxonomy" id="231223"/>
    <lineage>
        <taxon>Eukaryota</taxon>
        <taxon>Metazoa</taxon>
        <taxon>Spiralia</taxon>
        <taxon>Lophotrochozoa</taxon>
        <taxon>Mollusca</taxon>
        <taxon>Gastropoda</taxon>
        <taxon>Heterobranchia</taxon>
        <taxon>Euthyneura</taxon>
        <taxon>Panpulmonata</taxon>
        <taxon>Sacoglossa</taxon>
        <taxon>Placobranchoidea</taxon>
        <taxon>Plakobranchidae</taxon>
        <taxon>Elysia</taxon>
    </lineage>
</organism>
<feature type="region of interest" description="Disordered" evidence="1">
    <location>
        <begin position="77"/>
        <end position="111"/>
    </location>
</feature>
<protein>
    <submittedName>
        <fullName evidence="2">Uncharacterized protein</fullName>
    </submittedName>
</protein>
<gene>
    <name evidence="2" type="ORF">RRG08_003393</name>
</gene>
<dbReference type="AlphaFoldDB" id="A0AAE1ABQ5"/>
<evidence type="ECO:0000313" key="2">
    <source>
        <dbReference type="EMBL" id="KAK3784585.1"/>
    </source>
</evidence>
<accession>A0AAE1ABQ5</accession>
<proteinExistence type="predicted"/>